<protein>
    <submittedName>
        <fullName evidence="2">Uncharacterized protein</fullName>
    </submittedName>
</protein>
<evidence type="ECO:0000313" key="2">
    <source>
        <dbReference type="EMBL" id="GFU30072.1"/>
    </source>
</evidence>
<gene>
    <name evidence="2" type="ORF">NPIL_337051</name>
    <name evidence="1" type="ORF">NPIL_476971</name>
</gene>
<sequence>MMLFVKNLFTSFLQDLQIHTSQKSCRRVIPSSILNKSRYDAVAAFRLSTGRLSSLPICTIFDSQLILFVHCMIWRSNLKAPPSPMWGSSQTFQGVKILGS</sequence>
<dbReference type="EMBL" id="BMAW01082624">
    <property type="protein sequence ID" value="GFU30072.1"/>
    <property type="molecule type" value="Genomic_DNA"/>
</dbReference>
<evidence type="ECO:0000313" key="1">
    <source>
        <dbReference type="EMBL" id="GFU00340.1"/>
    </source>
</evidence>
<dbReference type="EMBL" id="BMAW01122772">
    <property type="protein sequence ID" value="GFU00340.1"/>
    <property type="molecule type" value="Genomic_DNA"/>
</dbReference>
<accession>A0A8X6QJF7</accession>
<reference evidence="2" key="1">
    <citation type="submission" date="2020-08" db="EMBL/GenBank/DDBJ databases">
        <title>Multicomponent nature underlies the extraordinary mechanical properties of spider dragline silk.</title>
        <authorList>
            <person name="Kono N."/>
            <person name="Nakamura H."/>
            <person name="Mori M."/>
            <person name="Yoshida Y."/>
            <person name="Ohtoshi R."/>
            <person name="Malay A.D."/>
            <person name="Moran D.A.P."/>
            <person name="Tomita M."/>
            <person name="Numata K."/>
            <person name="Arakawa K."/>
        </authorList>
    </citation>
    <scope>NUCLEOTIDE SEQUENCE</scope>
</reference>
<comment type="caution">
    <text evidence="2">The sequence shown here is derived from an EMBL/GenBank/DDBJ whole genome shotgun (WGS) entry which is preliminary data.</text>
</comment>
<proteinExistence type="predicted"/>
<organism evidence="2 3">
    <name type="scientific">Nephila pilipes</name>
    <name type="common">Giant wood spider</name>
    <name type="synonym">Nephila maculata</name>
    <dbReference type="NCBI Taxonomy" id="299642"/>
    <lineage>
        <taxon>Eukaryota</taxon>
        <taxon>Metazoa</taxon>
        <taxon>Ecdysozoa</taxon>
        <taxon>Arthropoda</taxon>
        <taxon>Chelicerata</taxon>
        <taxon>Arachnida</taxon>
        <taxon>Araneae</taxon>
        <taxon>Araneomorphae</taxon>
        <taxon>Entelegynae</taxon>
        <taxon>Araneoidea</taxon>
        <taxon>Nephilidae</taxon>
        <taxon>Nephila</taxon>
    </lineage>
</organism>
<dbReference type="Proteomes" id="UP000887013">
    <property type="component" value="Unassembled WGS sequence"/>
</dbReference>
<keyword evidence="3" id="KW-1185">Reference proteome</keyword>
<evidence type="ECO:0000313" key="3">
    <source>
        <dbReference type="Proteomes" id="UP000887013"/>
    </source>
</evidence>
<name>A0A8X6QJF7_NEPPI</name>
<dbReference type="AlphaFoldDB" id="A0A8X6QJF7"/>